<dbReference type="EMBL" id="SIHJ01000005">
    <property type="protein sequence ID" value="TWT30342.1"/>
    <property type="molecule type" value="Genomic_DNA"/>
</dbReference>
<proteinExistence type="predicted"/>
<keyword evidence="4" id="KW-1185">Reference proteome</keyword>
<evidence type="ECO:0000313" key="4">
    <source>
        <dbReference type="Proteomes" id="UP000316714"/>
    </source>
</evidence>
<evidence type="ECO:0000256" key="1">
    <source>
        <dbReference type="ARBA" id="ARBA00022612"/>
    </source>
</evidence>
<protein>
    <submittedName>
        <fullName evidence="3">Terminase-like family protein</fullName>
    </submittedName>
</protein>
<sequence length="521" mass="58748">MTMHGSSILPADWSTERVARALHEVSRAISVSDAAEEKEPEDLIAWGRSYLPRHFSKPPSAMHRWLGQQVDAMRHTRGVKVNLIGPRGGAKSTVGTLAAVLRAAVTGGERYIWILSATESQAKNHLHNLKQELADNPRLRAAYPAAARTPRWWRASSIRLSNDVVIEAFGAGQRLRGRRMGAARPSLIVCDDIENDQHIDSARLRESSRQWFFGTLLKAGDARTNVLNLATALHRDALAPRLHTSPGWASRVFAAVQAWPTNQPLWDEWRRLYCLPVDDAPQQAEAFYRERQAEMDHGARVLWPEEEDLLTLMRQRVEGGETAFEREKQGRPIDPERCEWPADYFGPHAWFDEWPAGLRLRVLSLDPSKGADARHGDYSAYVLLGVGEGGVLHIDADLQRRPTAQMVADGAAHLQAFRPQAFGVESNQWQQLLAAEFQTELRRRGQLGRSIAEIHNHTSKAMRIRRLGPYLSQRRLRFRRNSPGARLLIEQLQDFPLATHDDGPDALEMAVRLAEEVWRGG</sequence>
<comment type="caution">
    <text evidence="3">The sequence shown here is derived from an EMBL/GenBank/DDBJ whole genome shotgun (WGS) entry which is preliminary data.</text>
</comment>
<evidence type="ECO:0000259" key="2">
    <source>
        <dbReference type="Pfam" id="PF17289"/>
    </source>
</evidence>
<keyword evidence="1" id="KW-1188">Viral release from host cell</keyword>
<name>A0A5C5UXZ0_9BACT</name>
<dbReference type="Proteomes" id="UP000316714">
    <property type="component" value="Unassembled WGS sequence"/>
</dbReference>
<reference evidence="3 4" key="1">
    <citation type="submission" date="2019-02" db="EMBL/GenBank/DDBJ databases">
        <title>Deep-cultivation of Planctomycetes and their phenomic and genomic characterization uncovers novel biology.</title>
        <authorList>
            <person name="Wiegand S."/>
            <person name="Jogler M."/>
            <person name="Boedeker C."/>
            <person name="Pinto D."/>
            <person name="Vollmers J."/>
            <person name="Rivas-Marin E."/>
            <person name="Kohn T."/>
            <person name="Peeters S.H."/>
            <person name="Heuer A."/>
            <person name="Rast P."/>
            <person name="Oberbeckmann S."/>
            <person name="Bunk B."/>
            <person name="Jeske O."/>
            <person name="Meyerdierks A."/>
            <person name="Storesund J.E."/>
            <person name="Kallscheuer N."/>
            <person name="Luecker S."/>
            <person name="Lage O.M."/>
            <person name="Pohl T."/>
            <person name="Merkel B.J."/>
            <person name="Hornburger P."/>
            <person name="Mueller R.-W."/>
            <person name="Bruemmer F."/>
            <person name="Labrenz M."/>
            <person name="Spormann A.M."/>
            <person name="Op Den Camp H."/>
            <person name="Overmann J."/>
            <person name="Amann R."/>
            <person name="Jetten M.S.M."/>
            <person name="Mascher T."/>
            <person name="Medema M.H."/>
            <person name="Devos D.P."/>
            <person name="Kaster A.-K."/>
            <person name="Ovreas L."/>
            <person name="Rohde M."/>
            <person name="Galperin M.Y."/>
            <person name="Jogler C."/>
        </authorList>
    </citation>
    <scope>NUCLEOTIDE SEQUENCE [LARGE SCALE GENOMIC DNA]</scope>
    <source>
        <strain evidence="3 4">KOR34</strain>
    </source>
</reference>
<dbReference type="InterPro" id="IPR027417">
    <property type="entry name" value="P-loop_NTPase"/>
</dbReference>
<dbReference type="Gene3D" id="3.40.50.300">
    <property type="entry name" value="P-loop containing nucleotide triphosphate hydrolases"/>
    <property type="match status" value="1"/>
</dbReference>
<dbReference type="RefSeq" id="WP_146568697.1">
    <property type="nucleotide sequence ID" value="NZ_SIHJ01000005.1"/>
</dbReference>
<gene>
    <name evidence="3" type="ORF">KOR34_49000</name>
</gene>
<dbReference type="AlphaFoldDB" id="A0A5C5UXZ0"/>
<dbReference type="Pfam" id="PF17289">
    <property type="entry name" value="Terminase_6C"/>
    <property type="match status" value="1"/>
</dbReference>
<evidence type="ECO:0000313" key="3">
    <source>
        <dbReference type="EMBL" id="TWT30342.1"/>
    </source>
</evidence>
<dbReference type="Gene3D" id="3.30.420.240">
    <property type="match status" value="1"/>
</dbReference>
<dbReference type="InterPro" id="IPR035421">
    <property type="entry name" value="Terminase_6C"/>
</dbReference>
<organism evidence="3 4">
    <name type="scientific">Posidoniimonas corsicana</name>
    <dbReference type="NCBI Taxonomy" id="1938618"/>
    <lineage>
        <taxon>Bacteria</taxon>
        <taxon>Pseudomonadati</taxon>
        <taxon>Planctomycetota</taxon>
        <taxon>Planctomycetia</taxon>
        <taxon>Pirellulales</taxon>
        <taxon>Lacipirellulaceae</taxon>
        <taxon>Posidoniimonas</taxon>
    </lineage>
</organism>
<feature type="domain" description="Terminase large subunit gp17-like C-terminal" evidence="2">
    <location>
        <begin position="365"/>
        <end position="511"/>
    </location>
</feature>
<accession>A0A5C5UXZ0</accession>
<dbReference type="OrthoDB" id="378710at2"/>